<reference evidence="2 3" key="1">
    <citation type="submission" date="2016-07" db="EMBL/GenBank/DDBJ databases">
        <title>Draft genome of a psychrotolerant acidophile Acidithiobacillus ferrivorans strain YL15.</title>
        <authorList>
            <person name="Peng T."/>
            <person name="Ma L."/>
            <person name="Nan M."/>
            <person name="An N."/>
            <person name="Wang M."/>
            <person name="Qiu G."/>
            <person name="Zeng W."/>
        </authorList>
    </citation>
    <scope>NUCLEOTIDE SEQUENCE [LARGE SCALE GENOMIC DNA]</scope>
    <source>
        <strain evidence="2 3">YL15</strain>
    </source>
</reference>
<dbReference type="AlphaFoldDB" id="A0A1B9C239"/>
<proteinExistence type="predicted"/>
<keyword evidence="2" id="KW-0540">Nuclease</keyword>
<dbReference type="Pfam" id="PF13391">
    <property type="entry name" value="HNH_2"/>
    <property type="match status" value="1"/>
</dbReference>
<name>A0A1B9C239_9PROT</name>
<evidence type="ECO:0000313" key="3">
    <source>
        <dbReference type="Proteomes" id="UP000093129"/>
    </source>
</evidence>
<protein>
    <submittedName>
        <fullName evidence="2">Restriction endonuclease</fullName>
    </submittedName>
</protein>
<evidence type="ECO:0000313" key="2">
    <source>
        <dbReference type="EMBL" id="OCB03984.1"/>
    </source>
</evidence>
<gene>
    <name evidence="2" type="ORF">BBC27_05345</name>
</gene>
<sequence length="260" mass="29057">MDSLKIALLEKTGHDHGFEYVLSANPQAVCLASARHPTRVTVTDTADDGYQVHFETTSATLPGELARSFPQWTPTDKHFLIPGNTELATLLLRAASLSRALPNQVARSYEDAVSEELVALPPETLRTEVERLVRQRIGQQKFREAMLTYWGDACAVTGLALPDVLRASHAKPWAECVSDAERLDVFNGFLLTANLDALFDRFLISFDIQGRLLLSPALATTDLRLLGISPELRLRWLAPEHQSYLKFHRACMQEHSQPIQ</sequence>
<evidence type="ECO:0000259" key="1">
    <source>
        <dbReference type="Pfam" id="PF13391"/>
    </source>
</evidence>
<dbReference type="RefSeq" id="WP_065412469.1">
    <property type="nucleotide sequence ID" value="NZ_MASQ01000018.1"/>
</dbReference>
<comment type="caution">
    <text evidence="2">The sequence shown here is derived from an EMBL/GenBank/DDBJ whole genome shotgun (WGS) entry which is preliminary data.</text>
</comment>
<dbReference type="GO" id="GO:0004519">
    <property type="term" value="F:endonuclease activity"/>
    <property type="evidence" value="ECO:0007669"/>
    <property type="project" value="UniProtKB-KW"/>
</dbReference>
<accession>A0A1B9C239</accession>
<dbReference type="EMBL" id="MASQ01000018">
    <property type="protein sequence ID" value="OCB03984.1"/>
    <property type="molecule type" value="Genomic_DNA"/>
</dbReference>
<organism evidence="2 3">
    <name type="scientific">Acidithiobacillus ferrivorans</name>
    <dbReference type="NCBI Taxonomy" id="160808"/>
    <lineage>
        <taxon>Bacteria</taxon>
        <taxon>Pseudomonadati</taxon>
        <taxon>Pseudomonadota</taxon>
        <taxon>Acidithiobacillia</taxon>
        <taxon>Acidithiobacillales</taxon>
        <taxon>Acidithiobacillaceae</taxon>
        <taxon>Acidithiobacillus</taxon>
    </lineage>
</organism>
<dbReference type="InterPro" id="IPR003615">
    <property type="entry name" value="HNH_nuc"/>
</dbReference>
<feature type="domain" description="HNH nuclease" evidence="1">
    <location>
        <begin position="154"/>
        <end position="207"/>
    </location>
</feature>
<keyword evidence="2" id="KW-0255">Endonuclease</keyword>
<keyword evidence="2" id="KW-0378">Hydrolase</keyword>
<dbReference type="Proteomes" id="UP000093129">
    <property type="component" value="Unassembled WGS sequence"/>
</dbReference>